<dbReference type="InterPro" id="IPR002293">
    <property type="entry name" value="AA/rel_permease1"/>
</dbReference>
<evidence type="ECO:0000256" key="4">
    <source>
        <dbReference type="ARBA" id="ARBA00023136"/>
    </source>
</evidence>
<dbReference type="PIRSF" id="PIRSF006060">
    <property type="entry name" value="AA_transporter"/>
    <property type="match status" value="1"/>
</dbReference>
<feature type="transmembrane region" description="Helical" evidence="5">
    <location>
        <begin position="216"/>
        <end position="242"/>
    </location>
</feature>
<feature type="transmembrane region" description="Helical" evidence="5">
    <location>
        <begin position="447"/>
        <end position="464"/>
    </location>
</feature>
<dbReference type="RefSeq" id="WP_210788367.1">
    <property type="nucleotide sequence ID" value="NZ_JAGPXB010000002.1"/>
</dbReference>
<evidence type="ECO:0000313" key="6">
    <source>
        <dbReference type="EMBL" id="MBQ0907849.1"/>
    </source>
</evidence>
<organism evidence="6 7">
    <name type="scientific">Flavobacterium erciyesense</name>
    <dbReference type="NCBI Taxonomy" id="2825842"/>
    <lineage>
        <taxon>Bacteria</taxon>
        <taxon>Pseudomonadati</taxon>
        <taxon>Bacteroidota</taxon>
        <taxon>Flavobacteriia</taxon>
        <taxon>Flavobacteriales</taxon>
        <taxon>Flavobacteriaceae</taxon>
        <taxon>Flavobacterium</taxon>
    </lineage>
</organism>
<dbReference type="Gene3D" id="1.20.1740.10">
    <property type="entry name" value="Amino acid/polyamine transporter I"/>
    <property type="match status" value="1"/>
</dbReference>
<keyword evidence="3 5" id="KW-1133">Transmembrane helix</keyword>
<feature type="transmembrane region" description="Helical" evidence="5">
    <location>
        <begin position="46"/>
        <end position="69"/>
    </location>
</feature>
<dbReference type="Pfam" id="PF13520">
    <property type="entry name" value="AA_permease_2"/>
    <property type="match status" value="1"/>
</dbReference>
<keyword evidence="7" id="KW-1185">Reference proteome</keyword>
<sequence>MEDQKPDNFKRELGLLDGTMLVVGSMIGSGIFIVSSDMVRQLGSAGWLIAMWVLTGVITVIAAVSYGELSAMFPTAGGQYVYIKEAYGKLIGFLYGWSFFAVIQTGTIAAVGVAFAKFAAYLYAPLSDKNILYEIGDFKLNAAQIVSIVTIVLLSYVNSRGVKNSKILQTVLTVIKVLSLAGLIIFGFMAADSAVWDANWANAWQAQSLNVETGEWLPIGGIALISGISAAFVGSQFSSVAWEGVTFIAGEIKNPKRNVGLSLFLGTLLVSVIYIVANVMYLAVVPLFDIATAESDRVAVVASQTIFGSVGTLIIAVMIMISTFACNNGLIMAGARVYYTMAQDGVFFKKAASLNKASVPEWSIWAQCIWASALCLTGKYGDLLDFVVIIVLVFYILTILGIFILRKKMPNAERPYKAFGYPVLPALYILISSAICLALLYTKPTTCGWGVLIMLIGIPIYYMTKAKE</sequence>
<keyword evidence="2 5" id="KW-0812">Transmembrane</keyword>
<dbReference type="InterPro" id="IPR050598">
    <property type="entry name" value="AminoAcid_Transporter"/>
</dbReference>
<dbReference type="PANTHER" id="PTHR11785">
    <property type="entry name" value="AMINO ACID TRANSPORTER"/>
    <property type="match status" value="1"/>
</dbReference>
<evidence type="ECO:0000256" key="1">
    <source>
        <dbReference type="ARBA" id="ARBA00004141"/>
    </source>
</evidence>
<evidence type="ECO:0000256" key="2">
    <source>
        <dbReference type="ARBA" id="ARBA00022692"/>
    </source>
</evidence>
<dbReference type="Proteomes" id="UP000679008">
    <property type="component" value="Unassembled WGS sequence"/>
</dbReference>
<feature type="transmembrane region" description="Helical" evidence="5">
    <location>
        <begin position="305"/>
        <end position="326"/>
    </location>
</feature>
<comment type="subcellular location">
    <subcellularLocation>
        <location evidence="1">Membrane</location>
        <topology evidence="1">Multi-pass membrane protein</topology>
    </subcellularLocation>
</comment>
<feature type="transmembrane region" description="Helical" evidence="5">
    <location>
        <begin position="263"/>
        <end position="285"/>
    </location>
</feature>
<proteinExistence type="predicted"/>
<evidence type="ECO:0000313" key="7">
    <source>
        <dbReference type="Proteomes" id="UP000679008"/>
    </source>
</evidence>
<accession>A0ABS5D1F5</accession>
<feature type="transmembrane region" description="Helical" evidence="5">
    <location>
        <begin position="12"/>
        <end position="34"/>
    </location>
</feature>
<comment type="caution">
    <text evidence="6">The sequence shown here is derived from an EMBL/GenBank/DDBJ whole genome shotgun (WGS) entry which is preliminary data.</text>
</comment>
<feature type="transmembrane region" description="Helical" evidence="5">
    <location>
        <begin position="140"/>
        <end position="159"/>
    </location>
</feature>
<dbReference type="EMBL" id="JAGPXB010000002">
    <property type="protein sequence ID" value="MBQ0907849.1"/>
    <property type="molecule type" value="Genomic_DNA"/>
</dbReference>
<evidence type="ECO:0000256" key="3">
    <source>
        <dbReference type="ARBA" id="ARBA00022989"/>
    </source>
</evidence>
<feature type="transmembrane region" description="Helical" evidence="5">
    <location>
        <begin position="90"/>
        <end position="120"/>
    </location>
</feature>
<reference evidence="6 7" key="1">
    <citation type="submission" date="2021-04" db="EMBL/GenBank/DDBJ databases">
        <title>Description of novel Flavobacterium sp. F-328.</title>
        <authorList>
            <person name="Saticioglu I.B."/>
        </authorList>
    </citation>
    <scope>NUCLEOTIDE SEQUENCE [LARGE SCALE GENOMIC DNA]</scope>
    <source>
        <strain evidence="6 7">F-328</strain>
    </source>
</reference>
<evidence type="ECO:0000256" key="5">
    <source>
        <dbReference type="SAM" id="Phobius"/>
    </source>
</evidence>
<protein>
    <submittedName>
        <fullName evidence="6">Amino acid permease</fullName>
    </submittedName>
</protein>
<feature type="transmembrane region" description="Helical" evidence="5">
    <location>
        <begin position="418"/>
        <end position="441"/>
    </location>
</feature>
<name>A0ABS5D1F5_9FLAO</name>
<feature type="transmembrane region" description="Helical" evidence="5">
    <location>
        <begin position="386"/>
        <end position="406"/>
    </location>
</feature>
<dbReference type="PANTHER" id="PTHR11785:SF512">
    <property type="entry name" value="SOBREMESA, ISOFORM B"/>
    <property type="match status" value="1"/>
</dbReference>
<feature type="transmembrane region" description="Helical" evidence="5">
    <location>
        <begin position="171"/>
        <end position="196"/>
    </location>
</feature>
<gene>
    <name evidence="6" type="ORF">KBJ98_03925</name>
</gene>
<keyword evidence="4 5" id="KW-0472">Membrane</keyword>